<name>A0A371HMB4_MUCPR</name>
<feature type="non-terminal residue" evidence="2">
    <location>
        <position position="1"/>
    </location>
</feature>
<dbReference type="OrthoDB" id="1726046at2759"/>
<evidence type="ECO:0000313" key="3">
    <source>
        <dbReference type="Proteomes" id="UP000257109"/>
    </source>
</evidence>
<comment type="caution">
    <text evidence="2">The sequence shown here is derived from an EMBL/GenBank/DDBJ whole genome shotgun (WGS) entry which is preliminary data.</text>
</comment>
<dbReference type="CDD" id="cd09272">
    <property type="entry name" value="RNase_HI_RT_Ty1"/>
    <property type="match status" value="1"/>
</dbReference>
<keyword evidence="3" id="KW-1185">Reference proteome</keyword>
<feature type="chain" id="PRO_5017018463" evidence="1">
    <location>
        <begin position="20"/>
        <end position="284"/>
    </location>
</feature>
<organism evidence="2 3">
    <name type="scientific">Mucuna pruriens</name>
    <name type="common">Velvet bean</name>
    <name type="synonym">Dolichos pruriens</name>
    <dbReference type="NCBI Taxonomy" id="157652"/>
    <lineage>
        <taxon>Eukaryota</taxon>
        <taxon>Viridiplantae</taxon>
        <taxon>Streptophyta</taxon>
        <taxon>Embryophyta</taxon>
        <taxon>Tracheophyta</taxon>
        <taxon>Spermatophyta</taxon>
        <taxon>Magnoliopsida</taxon>
        <taxon>eudicotyledons</taxon>
        <taxon>Gunneridae</taxon>
        <taxon>Pentapetalae</taxon>
        <taxon>rosids</taxon>
        <taxon>fabids</taxon>
        <taxon>Fabales</taxon>
        <taxon>Fabaceae</taxon>
        <taxon>Papilionoideae</taxon>
        <taxon>50 kb inversion clade</taxon>
        <taxon>NPAAA clade</taxon>
        <taxon>indigoferoid/millettioid clade</taxon>
        <taxon>Phaseoleae</taxon>
        <taxon>Mucuna</taxon>
    </lineage>
</organism>
<dbReference type="AlphaFoldDB" id="A0A371HMB4"/>
<keyword evidence="1" id="KW-0732">Signal</keyword>
<evidence type="ECO:0000256" key="1">
    <source>
        <dbReference type="SAM" id="SignalP"/>
    </source>
</evidence>
<gene>
    <name evidence="2" type="primary">GIP</name>
    <name evidence="2" type="ORF">CR513_12414</name>
</gene>
<dbReference type="EMBL" id="QJKJ01002175">
    <property type="protein sequence ID" value="RDY03937.1"/>
    <property type="molecule type" value="Genomic_DNA"/>
</dbReference>
<feature type="signal peptide" evidence="1">
    <location>
        <begin position="1"/>
        <end position="19"/>
    </location>
</feature>
<dbReference type="PANTHER" id="PTHR11439">
    <property type="entry name" value="GAG-POL-RELATED RETROTRANSPOSON"/>
    <property type="match status" value="1"/>
</dbReference>
<proteinExistence type="predicted"/>
<sequence length="284" mass="32639">MYTTSFFVLLMTLSMKNFLKDVIYINQTKYAKELLKKFNLEDCKTMSTSMHSTSILSLDETDKKPDIMFSVCVCARFQVDPMESHFIVIKHIFRYLKGTTNLGLCYKKSDQYMLKGYSDADFAGDKIEKENTNGGCHFIGATWSSKREGTIALSTVELLWIKHQLEDYDIFESNIPLLCDNTTGYVQKGTLDLKFISTENQLANIFTKPLPKDKLVHIKNLLDMGIDLTLELTSCWILPFFSNEQAGWEKDYGGMAIVEDELLRVDVEEPYALNKIQNKARIFQ</sequence>
<dbReference type="PANTHER" id="PTHR11439:SF442">
    <property type="entry name" value="CYSTEINE-RICH RLK (RECEPTOR-LIKE PROTEIN KINASE) 8"/>
    <property type="match status" value="1"/>
</dbReference>
<dbReference type="Proteomes" id="UP000257109">
    <property type="component" value="Unassembled WGS sequence"/>
</dbReference>
<evidence type="ECO:0000313" key="2">
    <source>
        <dbReference type="EMBL" id="RDY03937.1"/>
    </source>
</evidence>
<reference evidence="2" key="1">
    <citation type="submission" date="2018-05" db="EMBL/GenBank/DDBJ databases">
        <title>Draft genome of Mucuna pruriens seed.</title>
        <authorList>
            <person name="Nnadi N.E."/>
            <person name="Vos R."/>
            <person name="Hasami M.H."/>
            <person name="Devisetty U.K."/>
            <person name="Aguiy J.C."/>
        </authorList>
    </citation>
    <scope>NUCLEOTIDE SEQUENCE [LARGE SCALE GENOMIC DNA]</scope>
    <source>
        <strain evidence="2">JCA_2017</strain>
    </source>
</reference>
<dbReference type="STRING" id="157652.A0A371HMB4"/>
<accession>A0A371HMB4</accession>
<protein>
    <submittedName>
        <fullName evidence="2">Copia protein</fullName>
    </submittedName>
</protein>